<dbReference type="GO" id="GO:0005886">
    <property type="term" value="C:plasma membrane"/>
    <property type="evidence" value="ECO:0007669"/>
    <property type="project" value="TreeGrafter"/>
</dbReference>
<keyword evidence="2" id="KW-0813">Transport</keyword>
<dbReference type="Pfam" id="PF07885">
    <property type="entry name" value="Ion_trans_2"/>
    <property type="match status" value="1"/>
</dbReference>
<comment type="subcellular location">
    <subcellularLocation>
        <location evidence="1">Membrane</location>
        <topology evidence="1">Multi-pass membrane protein</topology>
    </subcellularLocation>
</comment>
<evidence type="ECO:0000256" key="2">
    <source>
        <dbReference type="ARBA" id="ARBA00022448"/>
    </source>
</evidence>
<reference evidence="10 11" key="1">
    <citation type="submission" date="2013-12" db="EMBL/GenBank/DDBJ databases">
        <title>Draft genome of the parsitic nematode Ancylostoma duodenale.</title>
        <authorList>
            <person name="Mitreva M."/>
        </authorList>
    </citation>
    <scope>NUCLEOTIDE SEQUENCE [LARGE SCALE GENOMIC DNA]</scope>
    <source>
        <strain evidence="10 11">Zhejiang</strain>
    </source>
</reference>
<keyword evidence="6 8" id="KW-0472">Membrane</keyword>
<keyword evidence="11" id="KW-1185">Reference proteome</keyword>
<dbReference type="PANTHER" id="PTHR11003">
    <property type="entry name" value="POTASSIUM CHANNEL, SUBFAMILY K"/>
    <property type="match status" value="1"/>
</dbReference>
<name>A0A0C2CYV1_9BILA</name>
<dbReference type="OrthoDB" id="297496at2759"/>
<dbReference type="Gene3D" id="1.10.287.70">
    <property type="match status" value="1"/>
</dbReference>
<feature type="transmembrane region" description="Helical" evidence="8">
    <location>
        <begin position="20"/>
        <end position="41"/>
    </location>
</feature>
<organism evidence="10 11">
    <name type="scientific">Ancylostoma duodenale</name>
    <dbReference type="NCBI Taxonomy" id="51022"/>
    <lineage>
        <taxon>Eukaryota</taxon>
        <taxon>Metazoa</taxon>
        <taxon>Ecdysozoa</taxon>
        <taxon>Nematoda</taxon>
        <taxon>Chromadorea</taxon>
        <taxon>Rhabditida</taxon>
        <taxon>Rhabditina</taxon>
        <taxon>Rhabditomorpha</taxon>
        <taxon>Strongyloidea</taxon>
        <taxon>Ancylostomatidae</taxon>
        <taxon>Ancylostomatinae</taxon>
        <taxon>Ancylostoma</taxon>
    </lineage>
</organism>
<feature type="domain" description="Potassium channel" evidence="9">
    <location>
        <begin position="3"/>
        <end position="48"/>
    </location>
</feature>
<evidence type="ECO:0000256" key="4">
    <source>
        <dbReference type="ARBA" id="ARBA00022989"/>
    </source>
</evidence>
<dbReference type="GO" id="GO:0015271">
    <property type="term" value="F:outward rectifier potassium channel activity"/>
    <property type="evidence" value="ECO:0007669"/>
    <property type="project" value="TreeGrafter"/>
</dbReference>
<dbReference type="Proteomes" id="UP000054047">
    <property type="component" value="Unassembled WGS sequence"/>
</dbReference>
<evidence type="ECO:0000256" key="6">
    <source>
        <dbReference type="ARBA" id="ARBA00023136"/>
    </source>
</evidence>
<evidence type="ECO:0000313" key="10">
    <source>
        <dbReference type="EMBL" id="KIH62208.1"/>
    </source>
</evidence>
<keyword evidence="4 8" id="KW-1133">Transmembrane helix</keyword>
<dbReference type="EMBL" id="KN729498">
    <property type="protein sequence ID" value="KIH62208.1"/>
    <property type="molecule type" value="Genomic_DNA"/>
</dbReference>
<evidence type="ECO:0000256" key="7">
    <source>
        <dbReference type="ARBA" id="ARBA00023303"/>
    </source>
</evidence>
<keyword evidence="5" id="KW-0406">Ion transport</keyword>
<gene>
    <name evidence="10" type="ORF">ANCDUO_07510</name>
</gene>
<sequence length="85" mass="9573">MYTLVQTTTGYSYAVPVTPFGQFLAIVYGLLGIPIMVLAAVDIGRFLSHIVLELYAKYQEMLSSLNCRRKLTTKTATVLRAKKQW</sequence>
<dbReference type="GO" id="GO:0030322">
    <property type="term" value="P:stabilization of membrane potential"/>
    <property type="evidence" value="ECO:0007669"/>
    <property type="project" value="TreeGrafter"/>
</dbReference>
<keyword evidence="3 8" id="KW-0812">Transmembrane</keyword>
<dbReference type="GO" id="GO:0022841">
    <property type="term" value="F:potassium ion leak channel activity"/>
    <property type="evidence" value="ECO:0007669"/>
    <property type="project" value="TreeGrafter"/>
</dbReference>
<dbReference type="SUPFAM" id="SSF81324">
    <property type="entry name" value="Voltage-gated potassium channels"/>
    <property type="match status" value="1"/>
</dbReference>
<evidence type="ECO:0000313" key="11">
    <source>
        <dbReference type="Proteomes" id="UP000054047"/>
    </source>
</evidence>
<proteinExistence type="predicted"/>
<dbReference type="InterPro" id="IPR003280">
    <property type="entry name" value="2pore_dom_K_chnl"/>
</dbReference>
<evidence type="ECO:0000256" key="1">
    <source>
        <dbReference type="ARBA" id="ARBA00004141"/>
    </source>
</evidence>
<evidence type="ECO:0000259" key="9">
    <source>
        <dbReference type="Pfam" id="PF07885"/>
    </source>
</evidence>
<accession>A0A0C2CYV1</accession>
<dbReference type="AlphaFoldDB" id="A0A0C2CYV1"/>
<protein>
    <recommendedName>
        <fullName evidence="9">Potassium channel domain-containing protein</fullName>
    </recommendedName>
</protein>
<dbReference type="PANTHER" id="PTHR11003:SF296">
    <property type="entry name" value="POTASSIUM CHANNEL DOMAIN-CONTAINING PROTEIN"/>
    <property type="match status" value="1"/>
</dbReference>
<evidence type="ECO:0000256" key="5">
    <source>
        <dbReference type="ARBA" id="ARBA00023065"/>
    </source>
</evidence>
<evidence type="ECO:0000256" key="8">
    <source>
        <dbReference type="SAM" id="Phobius"/>
    </source>
</evidence>
<keyword evidence="7" id="KW-0407">Ion channel</keyword>
<dbReference type="InterPro" id="IPR013099">
    <property type="entry name" value="K_chnl_dom"/>
</dbReference>
<evidence type="ECO:0000256" key="3">
    <source>
        <dbReference type="ARBA" id="ARBA00022692"/>
    </source>
</evidence>